<name>A0A6J8DVC4_MYTCO</name>
<dbReference type="AlphaFoldDB" id="A0A6J8DVC4"/>
<dbReference type="EMBL" id="CACVKT020007951">
    <property type="protein sequence ID" value="CAC5412006.1"/>
    <property type="molecule type" value="Genomic_DNA"/>
</dbReference>
<sequence length="564" mass="65411">MSLTDNRDEVGVHYRMQPTSPMIDDIDGVLLLFHGCCINQCEHITYYFGHMYRGMTAKSKQIYQFLCDEVVGSERVVKYRRLFFKTYEYTQNKFCSPSKYIIASGSKAEGLDLPGSDLDIMLVSKEHVVHETIPQLGDKSVDDNILSLIIDYDNAQPGFVLLKLYDRPHNDFDDSLILRSEGGLFFSSNLYLQNLASKYPFSHISINGPCLSNISSAVDVAHSLKCQKWPTVARKWHFTQQSWDELLAWITFLHGIGWESLFLCDSLKELTKAKNNPGLREYSSEYHDFNKAVIPLVGVFYFYFYDVEYSSVAEASKKCICLLTRTNLPTKVRILFTIFLSRISQSVLDSVSEIDGRNKEMYWHHKKNRATSLLLSQLAGLRGWVSLALNFYLFGQYKNAMTVLDYAKSISIRNASIISTFSNTGYTIQDTSHLSRLDGNISKLRRLICHKRFKQVYFCVNNIHTYDYLLQLLPQQNFIQLPTEVLIHYLRFACYHHLQDIFQRQQCLYDLTLIAETPIPYKCLQSDCSVYLFHAYQIAHDRDYERVLSQVFSGWKYLYCLSKE</sequence>
<accession>A0A6J8DVC4</accession>
<protein>
    <submittedName>
        <fullName evidence="1">Uncharacterized protein</fullName>
    </submittedName>
</protein>
<gene>
    <name evidence="1" type="ORF">MCOR_45031</name>
</gene>
<dbReference type="SUPFAM" id="SSF81301">
    <property type="entry name" value="Nucleotidyltransferase"/>
    <property type="match status" value="1"/>
</dbReference>
<proteinExistence type="predicted"/>
<dbReference type="Proteomes" id="UP000507470">
    <property type="component" value="Unassembled WGS sequence"/>
</dbReference>
<dbReference type="OrthoDB" id="6151876at2759"/>
<dbReference type="InterPro" id="IPR043519">
    <property type="entry name" value="NT_sf"/>
</dbReference>
<reference evidence="1 2" key="1">
    <citation type="submission" date="2020-06" db="EMBL/GenBank/DDBJ databases">
        <authorList>
            <person name="Li R."/>
            <person name="Bekaert M."/>
        </authorList>
    </citation>
    <scope>NUCLEOTIDE SEQUENCE [LARGE SCALE GENOMIC DNA]</scope>
    <source>
        <strain evidence="2">wild</strain>
    </source>
</reference>
<evidence type="ECO:0000313" key="2">
    <source>
        <dbReference type="Proteomes" id="UP000507470"/>
    </source>
</evidence>
<keyword evidence="2" id="KW-1185">Reference proteome</keyword>
<evidence type="ECO:0000313" key="1">
    <source>
        <dbReference type="EMBL" id="CAC5412006.1"/>
    </source>
</evidence>
<organism evidence="1 2">
    <name type="scientific">Mytilus coruscus</name>
    <name type="common">Sea mussel</name>
    <dbReference type="NCBI Taxonomy" id="42192"/>
    <lineage>
        <taxon>Eukaryota</taxon>
        <taxon>Metazoa</taxon>
        <taxon>Spiralia</taxon>
        <taxon>Lophotrochozoa</taxon>
        <taxon>Mollusca</taxon>
        <taxon>Bivalvia</taxon>
        <taxon>Autobranchia</taxon>
        <taxon>Pteriomorphia</taxon>
        <taxon>Mytilida</taxon>
        <taxon>Mytiloidea</taxon>
        <taxon>Mytilidae</taxon>
        <taxon>Mytilinae</taxon>
        <taxon>Mytilus</taxon>
    </lineage>
</organism>